<dbReference type="PROSITE" id="PS00956">
    <property type="entry name" value="HYDROPHOBIN"/>
    <property type="match status" value="1"/>
</dbReference>
<proteinExistence type="inferred from homology"/>
<organism evidence="8 9">
    <name type="scientific">Collybia nuda</name>
    <dbReference type="NCBI Taxonomy" id="64659"/>
    <lineage>
        <taxon>Eukaryota</taxon>
        <taxon>Fungi</taxon>
        <taxon>Dikarya</taxon>
        <taxon>Basidiomycota</taxon>
        <taxon>Agaricomycotina</taxon>
        <taxon>Agaricomycetes</taxon>
        <taxon>Agaricomycetidae</taxon>
        <taxon>Agaricales</taxon>
        <taxon>Tricholomatineae</taxon>
        <taxon>Clitocybaceae</taxon>
        <taxon>Collybia</taxon>
    </lineage>
</organism>
<evidence type="ECO:0000256" key="4">
    <source>
        <dbReference type="ARBA" id="ARBA00022525"/>
    </source>
</evidence>
<evidence type="ECO:0000256" key="1">
    <source>
        <dbReference type="ARBA" id="ARBA00004191"/>
    </source>
</evidence>
<evidence type="ECO:0000256" key="7">
    <source>
        <dbReference type="RuleBase" id="RU365009"/>
    </source>
</evidence>
<dbReference type="OrthoDB" id="4225815at2759"/>
<dbReference type="SMART" id="SM00075">
    <property type="entry name" value="HYDRO"/>
    <property type="match status" value="1"/>
</dbReference>
<keyword evidence="9" id="KW-1185">Reference proteome</keyword>
<comment type="subcellular location">
    <subcellularLocation>
        <location evidence="1 7">Secreted</location>
        <location evidence="1 7">Cell wall</location>
    </subcellularLocation>
</comment>
<dbReference type="InterPro" id="IPR001338">
    <property type="entry name" value="Class_I_Hydrophobin"/>
</dbReference>
<keyword evidence="5 7" id="KW-0732">Signal</keyword>
<keyword evidence="3 7" id="KW-0134">Cell wall</keyword>
<evidence type="ECO:0000256" key="3">
    <source>
        <dbReference type="ARBA" id="ARBA00022512"/>
    </source>
</evidence>
<dbReference type="EMBL" id="MU150440">
    <property type="protein sequence ID" value="KAF9456275.1"/>
    <property type="molecule type" value="Genomic_DNA"/>
</dbReference>
<evidence type="ECO:0000256" key="2">
    <source>
        <dbReference type="ARBA" id="ARBA00010446"/>
    </source>
</evidence>
<evidence type="ECO:0000313" key="9">
    <source>
        <dbReference type="Proteomes" id="UP000807353"/>
    </source>
</evidence>
<evidence type="ECO:0000313" key="8">
    <source>
        <dbReference type="EMBL" id="KAF9456275.1"/>
    </source>
</evidence>
<dbReference type="Proteomes" id="UP000807353">
    <property type="component" value="Unassembled WGS sequence"/>
</dbReference>
<evidence type="ECO:0000256" key="6">
    <source>
        <dbReference type="ARBA" id="ARBA00023157"/>
    </source>
</evidence>
<dbReference type="InterPro" id="IPR019778">
    <property type="entry name" value="Class_I_Hydrophobin_CS"/>
</dbReference>
<dbReference type="GO" id="GO:0009277">
    <property type="term" value="C:fungal-type cell wall"/>
    <property type="evidence" value="ECO:0007669"/>
    <property type="project" value="InterPro"/>
</dbReference>
<feature type="chain" id="PRO_5040543918" description="Hydrophobin" evidence="7">
    <location>
        <begin position="20"/>
        <end position="112"/>
    </location>
</feature>
<keyword evidence="4 7" id="KW-0964">Secreted</keyword>
<dbReference type="AlphaFoldDB" id="A0A9P5XV44"/>
<dbReference type="Pfam" id="PF01185">
    <property type="entry name" value="Hydrophobin"/>
    <property type="match status" value="1"/>
</dbReference>
<evidence type="ECO:0000256" key="5">
    <source>
        <dbReference type="ARBA" id="ARBA00022729"/>
    </source>
</evidence>
<feature type="signal peptide" evidence="7">
    <location>
        <begin position="1"/>
        <end position="19"/>
    </location>
</feature>
<comment type="caution">
    <text evidence="8">The sequence shown here is derived from an EMBL/GenBank/DDBJ whole genome shotgun (WGS) entry which is preliminary data.</text>
</comment>
<keyword evidence="6 7" id="KW-1015">Disulfide bond</keyword>
<protein>
    <recommendedName>
        <fullName evidence="7">Hydrophobin</fullName>
    </recommendedName>
</protein>
<name>A0A9P5XV44_9AGAR</name>
<reference evidence="8" key="1">
    <citation type="submission" date="2020-11" db="EMBL/GenBank/DDBJ databases">
        <authorList>
            <consortium name="DOE Joint Genome Institute"/>
            <person name="Ahrendt S."/>
            <person name="Riley R."/>
            <person name="Andreopoulos W."/>
            <person name="Labutti K."/>
            <person name="Pangilinan J."/>
            <person name="Ruiz-Duenas F.J."/>
            <person name="Barrasa J.M."/>
            <person name="Sanchez-Garcia M."/>
            <person name="Camarero S."/>
            <person name="Miyauchi S."/>
            <person name="Serrano A."/>
            <person name="Linde D."/>
            <person name="Babiker R."/>
            <person name="Drula E."/>
            <person name="Ayuso-Fernandez I."/>
            <person name="Pacheco R."/>
            <person name="Padilla G."/>
            <person name="Ferreira P."/>
            <person name="Barriuso J."/>
            <person name="Kellner H."/>
            <person name="Castanera R."/>
            <person name="Alfaro M."/>
            <person name="Ramirez L."/>
            <person name="Pisabarro A.G."/>
            <person name="Kuo A."/>
            <person name="Tritt A."/>
            <person name="Lipzen A."/>
            <person name="He G."/>
            <person name="Yan M."/>
            <person name="Ng V."/>
            <person name="Cullen D."/>
            <person name="Martin F."/>
            <person name="Rosso M.-N."/>
            <person name="Henrissat B."/>
            <person name="Hibbett D."/>
            <person name="Martinez A.T."/>
            <person name="Grigoriev I.V."/>
        </authorList>
    </citation>
    <scope>NUCLEOTIDE SEQUENCE</scope>
    <source>
        <strain evidence="8">CBS 247.69</strain>
    </source>
</reference>
<accession>A0A9P5XV44</accession>
<sequence length="112" mass="11255">MFSRISAIAVLALPLLAAATTPTTPASQCNTSDLQCCNSKQESDSLTWPIVTLLTGLGINVGALTGVVGLTCSPLTLLVGGGSSCTAQPVCCSNNTFEGLVAIGCTPINVNL</sequence>
<dbReference type="CDD" id="cd23507">
    <property type="entry name" value="hydrophobin_I"/>
    <property type="match status" value="1"/>
</dbReference>
<dbReference type="GO" id="GO:0005199">
    <property type="term" value="F:structural constituent of cell wall"/>
    <property type="evidence" value="ECO:0007669"/>
    <property type="project" value="InterPro"/>
</dbReference>
<gene>
    <name evidence="8" type="ORF">BDZ94DRAFT_1229894</name>
</gene>
<comment type="similarity">
    <text evidence="2 7">Belongs to the fungal hydrophobin family.</text>
</comment>